<dbReference type="PANTHER" id="PTHR19444">
    <property type="entry name" value="UNC-93 RELATED"/>
    <property type="match status" value="1"/>
</dbReference>
<feature type="transmembrane region" description="Helical" evidence="6">
    <location>
        <begin position="453"/>
        <end position="473"/>
    </location>
</feature>
<feature type="transmembrane region" description="Helical" evidence="6">
    <location>
        <begin position="544"/>
        <end position="561"/>
    </location>
</feature>
<feature type="transmembrane region" description="Helical" evidence="6">
    <location>
        <begin position="485"/>
        <end position="510"/>
    </location>
</feature>
<feature type="transmembrane region" description="Helical" evidence="6">
    <location>
        <begin position="522"/>
        <end position="538"/>
    </location>
</feature>
<feature type="transmembrane region" description="Helical" evidence="6">
    <location>
        <begin position="106"/>
        <end position="128"/>
    </location>
</feature>
<dbReference type="InterPro" id="IPR051951">
    <property type="entry name" value="UNC-93_regulatory"/>
</dbReference>
<dbReference type="InterPro" id="IPR036259">
    <property type="entry name" value="MFS_trans_sf"/>
</dbReference>
<evidence type="ECO:0000256" key="4">
    <source>
        <dbReference type="ARBA" id="ARBA00022989"/>
    </source>
</evidence>
<reference evidence="7" key="1">
    <citation type="submission" date="2022-11" db="EMBL/GenBank/DDBJ databases">
        <title>Centuries of genome instability and evolution in soft-shell clam transmissible cancer (bioRxiv).</title>
        <authorList>
            <person name="Hart S.F.M."/>
            <person name="Yonemitsu M.A."/>
            <person name="Giersch R.M."/>
            <person name="Beal B.F."/>
            <person name="Arriagada G."/>
            <person name="Davis B.W."/>
            <person name="Ostrander E.A."/>
            <person name="Goff S.P."/>
            <person name="Metzger M.J."/>
        </authorList>
    </citation>
    <scope>NUCLEOTIDE SEQUENCE</scope>
    <source>
        <strain evidence="7">MELC-2E11</strain>
        <tissue evidence="7">Siphon/mantle</tissue>
    </source>
</reference>
<feature type="transmembrane region" description="Helical" evidence="6">
    <location>
        <begin position="421"/>
        <end position="446"/>
    </location>
</feature>
<keyword evidence="5 6" id="KW-0472">Membrane</keyword>
<evidence type="ECO:0000313" key="7">
    <source>
        <dbReference type="EMBL" id="WAR03516.1"/>
    </source>
</evidence>
<feature type="transmembrane region" description="Helical" evidence="6">
    <location>
        <begin position="336"/>
        <end position="357"/>
    </location>
</feature>
<protein>
    <submittedName>
        <fullName evidence="7">UN93A-like protein</fullName>
    </submittedName>
</protein>
<feature type="transmembrane region" description="Helical" evidence="6">
    <location>
        <begin position="392"/>
        <end position="409"/>
    </location>
</feature>
<dbReference type="SUPFAM" id="SSF103473">
    <property type="entry name" value="MFS general substrate transporter"/>
    <property type="match status" value="1"/>
</dbReference>
<evidence type="ECO:0000256" key="3">
    <source>
        <dbReference type="ARBA" id="ARBA00022692"/>
    </source>
</evidence>
<evidence type="ECO:0000256" key="1">
    <source>
        <dbReference type="ARBA" id="ARBA00004141"/>
    </source>
</evidence>
<feature type="transmembrane region" description="Helical" evidence="6">
    <location>
        <begin position="170"/>
        <end position="188"/>
    </location>
</feature>
<feature type="transmembrane region" description="Helical" evidence="6">
    <location>
        <begin position="194"/>
        <end position="223"/>
    </location>
</feature>
<gene>
    <name evidence="7" type="ORF">MAR_010074</name>
</gene>
<dbReference type="Proteomes" id="UP001164746">
    <property type="component" value="Chromosome 4"/>
</dbReference>
<accession>A0ABY7E3H7</accession>
<sequence length="624" mass="68998">MAVHVSQDDRSDSSTITRDRLYISPTNAESRYPGTPRVSITCYPGSPRVSVGYHGNTSIPSLDALSLNKNRRRSTIHSYNLVNYYAALPQDSSNNRSIRAMTERKAYKNIIVLGLSFMFVHTAFVSILSLQSIMNPDGGIGVVSISCIYSTTVVSCLLAPLIINTITTKWTMIAAFILFTGYFAGNFYPSQFLLIPLGLLLGLLGGPLMAAQMTYVTTVALTYANHALVLDQESVVNKFMGIFCAFYRSSYIWGNLITTLVLSSNQTLRFVDENTNNFLTPGNFTTIESNPQNMSMHCVCGSLTCDVNEFINDGEMYDINSNPYFHETEIPEDIKFMLLGIYLGCGTMAVVILIALLDGDVGSKRINNDLKITVKELFLSTIHMLKDSRCQLLIPLVLFVGLEQGFIFGDFTKSFVTCTMGVYSLGPIMMCFGGVSALASIVIGCIAKHIKRFAFITAGATFNVGLLIVLWLWNPQPGDVPNFFVVSACLGLCDAIWQTQTYTLFGVLFVDKQEAAFASYRMFYATGCAVSFGYSFFLCVQTKVYILAGMLFLALCMYSIIEMKVQLQSKRVDINISAQSRKSVKQKITLLRVKNTSKSDKTAAPFRGDYPIQYVQLADDLSTA</sequence>
<comment type="subcellular location">
    <subcellularLocation>
        <location evidence="1">Membrane</location>
        <topology evidence="1">Multi-pass membrane protein</topology>
    </subcellularLocation>
</comment>
<feature type="transmembrane region" description="Helical" evidence="6">
    <location>
        <begin position="140"/>
        <end position="163"/>
    </location>
</feature>
<evidence type="ECO:0000256" key="2">
    <source>
        <dbReference type="ARBA" id="ARBA00009172"/>
    </source>
</evidence>
<feature type="transmembrane region" description="Helical" evidence="6">
    <location>
        <begin position="235"/>
        <end position="254"/>
    </location>
</feature>
<organism evidence="7 8">
    <name type="scientific">Mya arenaria</name>
    <name type="common">Soft-shell clam</name>
    <dbReference type="NCBI Taxonomy" id="6604"/>
    <lineage>
        <taxon>Eukaryota</taxon>
        <taxon>Metazoa</taxon>
        <taxon>Spiralia</taxon>
        <taxon>Lophotrochozoa</taxon>
        <taxon>Mollusca</taxon>
        <taxon>Bivalvia</taxon>
        <taxon>Autobranchia</taxon>
        <taxon>Heteroconchia</taxon>
        <taxon>Euheterodonta</taxon>
        <taxon>Imparidentia</taxon>
        <taxon>Neoheterodontei</taxon>
        <taxon>Myida</taxon>
        <taxon>Myoidea</taxon>
        <taxon>Myidae</taxon>
        <taxon>Mya</taxon>
    </lineage>
</organism>
<dbReference type="Pfam" id="PF05978">
    <property type="entry name" value="UNC-93"/>
    <property type="match status" value="1"/>
</dbReference>
<comment type="similarity">
    <text evidence="2">Belongs to the unc-93 family.</text>
</comment>
<keyword evidence="8" id="KW-1185">Reference proteome</keyword>
<dbReference type="EMBL" id="CP111015">
    <property type="protein sequence ID" value="WAR03516.1"/>
    <property type="molecule type" value="Genomic_DNA"/>
</dbReference>
<evidence type="ECO:0000256" key="5">
    <source>
        <dbReference type="ARBA" id="ARBA00023136"/>
    </source>
</evidence>
<dbReference type="PANTHER" id="PTHR19444:SF13">
    <property type="entry name" value="PROTEIN UNC-93 HOMOLOG A"/>
    <property type="match status" value="1"/>
</dbReference>
<dbReference type="InterPro" id="IPR010291">
    <property type="entry name" value="Ion_channel_UNC-93"/>
</dbReference>
<evidence type="ECO:0000313" key="8">
    <source>
        <dbReference type="Proteomes" id="UP001164746"/>
    </source>
</evidence>
<keyword evidence="3 6" id="KW-0812">Transmembrane</keyword>
<name>A0ABY7E3H7_MYAAR</name>
<evidence type="ECO:0000256" key="6">
    <source>
        <dbReference type="SAM" id="Phobius"/>
    </source>
</evidence>
<proteinExistence type="inferred from homology"/>
<keyword evidence="4 6" id="KW-1133">Transmembrane helix</keyword>